<dbReference type="FunFam" id="3.40.190.10:FF:000054">
    <property type="entry name" value="Glutamate receptor"/>
    <property type="match status" value="1"/>
</dbReference>
<comment type="function">
    <text evidence="13">Glutamate-gated receptor that probably acts as non-selective cation channel.</text>
</comment>
<organism evidence="18 19">
    <name type="scientific">Kalanchoe fedtschenkoi</name>
    <name type="common">Lavender scallops</name>
    <name type="synonym">South American air plant</name>
    <dbReference type="NCBI Taxonomy" id="63787"/>
    <lineage>
        <taxon>Eukaryota</taxon>
        <taxon>Viridiplantae</taxon>
        <taxon>Streptophyta</taxon>
        <taxon>Embryophyta</taxon>
        <taxon>Tracheophyta</taxon>
        <taxon>Spermatophyta</taxon>
        <taxon>Magnoliopsida</taxon>
        <taxon>eudicotyledons</taxon>
        <taxon>Gunneridae</taxon>
        <taxon>Pentapetalae</taxon>
        <taxon>Saxifragales</taxon>
        <taxon>Crassulaceae</taxon>
        <taxon>Kalanchoe</taxon>
    </lineage>
</organism>
<dbReference type="Pfam" id="PF10613">
    <property type="entry name" value="Lig_chan-Glu_bd"/>
    <property type="match status" value="1"/>
</dbReference>
<feature type="disulfide bond" evidence="14">
    <location>
        <begin position="773"/>
        <end position="827"/>
    </location>
</feature>
<evidence type="ECO:0000256" key="1">
    <source>
        <dbReference type="ARBA" id="ARBA00004141"/>
    </source>
</evidence>
<evidence type="ECO:0000256" key="11">
    <source>
        <dbReference type="ARBA" id="ARBA00023286"/>
    </source>
</evidence>
<feature type="domain" description="Ionotropic glutamate receptor C-terminal" evidence="17">
    <location>
        <begin position="481"/>
        <end position="824"/>
    </location>
</feature>
<evidence type="ECO:0000256" key="2">
    <source>
        <dbReference type="ARBA" id="ARBA00008685"/>
    </source>
</evidence>
<evidence type="ECO:0000256" key="10">
    <source>
        <dbReference type="ARBA" id="ARBA00023180"/>
    </source>
</evidence>
<dbReference type="Gene3D" id="3.40.190.10">
    <property type="entry name" value="Periplasmic binding protein-like II"/>
    <property type="match status" value="2"/>
</dbReference>
<evidence type="ECO:0000256" key="9">
    <source>
        <dbReference type="ARBA" id="ARBA00023170"/>
    </source>
</evidence>
<feature type="transmembrane region" description="Helical" evidence="16">
    <location>
        <begin position="662"/>
        <end position="686"/>
    </location>
</feature>
<dbReference type="InterPro" id="IPR015683">
    <property type="entry name" value="Ionotropic_Glu_rcpt"/>
</dbReference>
<keyword evidence="4 16" id="KW-0812">Transmembrane</keyword>
<dbReference type="GO" id="GO:0015276">
    <property type="term" value="F:ligand-gated monoatomic ion channel activity"/>
    <property type="evidence" value="ECO:0007669"/>
    <property type="project" value="InterPro"/>
</dbReference>
<evidence type="ECO:0000256" key="13">
    <source>
        <dbReference type="PIRNR" id="PIRNR037090"/>
    </source>
</evidence>
<dbReference type="InterPro" id="IPR019594">
    <property type="entry name" value="Glu/Gly-bd"/>
</dbReference>
<evidence type="ECO:0000256" key="8">
    <source>
        <dbReference type="ARBA" id="ARBA00023136"/>
    </source>
</evidence>
<dbReference type="InterPro" id="IPR044440">
    <property type="entry name" value="GABAb_receptor_plant_PBP1"/>
</dbReference>
<keyword evidence="9 13" id="KW-0675">Receptor</keyword>
<keyword evidence="8 13" id="KW-0472">Membrane</keyword>
<comment type="subcellular location">
    <subcellularLocation>
        <location evidence="1">Membrane</location>
        <topology evidence="1">Multi-pass membrane protein</topology>
    </subcellularLocation>
</comment>
<keyword evidence="3 13" id="KW-0813">Transport</keyword>
<evidence type="ECO:0000256" key="15">
    <source>
        <dbReference type="SAM" id="MobiDB-lite"/>
    </source>
</evidence>
<dbReference type="CDD" id="cd13686">
    <property type="entry name" value="GluR_Plant"/>
    <property type="match status" value="1"/>
</dbReference>
<dbReference type="InterPro" id="IPR028082">
    <property type="entry name" value="Peripla_BP_I"/>
</dbReference>
<dbReference type="Gene3D" id="1.10.287.70">
    <property type="match status" value="1"/>
</dbReference>
<keyword evidence="11 13" id="KW-1071">Ligand-gated ion channel</keyword>
<dbReference type="Gramene" id="Kaladp0045s0481.4.v1.1">
    <property type="protein sequence ID" value="Kaladp0045s0481.4.v1.1"/>
    <property type="gene ID" value="Kaladp0045s0481.v1.1"/>
</dbReference>
<dbReference type="AlphaFoldDB" id="A0A7N0ZXC5"/>
<keyword evidence="10" id="KW-0325">Glycoprotein</keyword>
<dbReference type="EnsemblPlants" id="Kaladp0045s0481.3.v1.1">
    <property type="protein sequence ID" value="Kaladp0045s0481.3.v1.1"/>
    <property type="gene ID" value="Kaladp0045s0481.v1.1"/>
</dbReference>
<dbReference type="Gramene" id="Kaladp0045s0481.3.v1.1">
    <property type="protein sequence ID" value="Kaladp0045s0481.3.v1.1"/>
    <property type="gene ID" value="Kaladp0045s0481.v1.1"/>
</dbReference>
<evidence type="ECO:0000256" key="4">
    <source>
        <dbReference type="ARBA" id="ARBA00022692"/>
    </source>
</evidence>
<dbReference type="FunFam" id="1.10.287.70:FF:000037">
    <property type="entry name" value="Glutamate receptor"/>
    <property type="match status" value="1"/>
</dbReference>
<sequence>MACLHVDTSGDLVWRVGLVFWVLCALAPWKVFGSAGNASAVLEPAIVNVGALFTYGSAIGKAAELGLLAAIDDVNSDPNILKGKKLNLILHDTNCSGFRGMVGGLQLMEKEVVAVIGPQSSGIAHVISHVVNQLHLPLLSLATDPALSALQYQYFLRTTQSDHFQMRAIADIVEHFEWREVIAIYVDDDYGRNGISSLGDSLATHRAKISYKAAFPPLASDSDIMKLLVKVNQKESRVFVVHVNPDSGLKVFSVAKKLKMLTTGYVWIATDWLPSYLDISDAVSPDTMGLLQGVIALRHHIPNTDSKKDFLSGWKNSLKGSTGLNSYSLYAYDSVWLAARALDAYFDEGGKISFSNDPRLSNTPGSTLNLSTLRVFDGGPQLLAKVLTTSFTGLSGEIMFNGDKSRIHPAYDILSIGGTGTRLIGYWSNYSKLSTTVPEILYKKPPNTSASSQHLYSFIWPGETTSKPKGWVFPDNGKPLRIAVPNRFSYHEFAQKDKSPRGVRGFCIDVFEAAVALLPYPVSHTYVLFGDGLRNPEYNDLVSSVAEKTFDAAVGDITIVTNRTKIVDFTQPYMESGLVVVAPVRAAKSKPWAFLSPFTLEMWCVTGIFFLFVGAVVWILEHRTNHEFRGPPRKQVITVFWFSFSTMFFSHRENTVSTLGRLVLILWLFVVLIINSSYTASLTSILTVRQLSSQIDGIDSLIKSTQPIGVQDGSFAWNYLIYEMNIAASRLVKLKSMEDYETALRKGPDVTGGVAAIVDELPYIEVFLGKTDCTFKTVGQEFTKSGWGFAFQRDSPFAVDLSTAILQLSENGDLQKLRNRWLTKTGCSVQSPQVDSSQLSLNSFWGLFLICFIVCVLALAVFWYRVLCQYKRFTPEAEVQAEPHEMQPSAPSRRPTKASSFKNLIEFVDKKEVEIKEILKRKAAESRGPAQSSGDFSSPPA</sequence>
<dbReference type="EnsemblPlants" id="Kaladp0045s0481.2.v1.1">
    <property type="protein sequence ID" value="Kaladp0045s0481.2.v1.1"/>
    <property type="gene ID" value="Kaladp0045s0481.v1.1"/>
</dbReference>
<evidence type="ECO:0000256" key="12">
    <source>
        <dbReference type="ARBA" id="ARBA00023303"/>
    </source>
</evidence>
<dbReference type="GO" id="GO:0007165">
    <property type="term" value="P:signal transduction"/>
    <property type="evidence" value="ECO:0007669"/>
    <property type="project" value="UniProtKB-ARBA"/>
</dbReference>
<dbReference type="CDD" id="cd19990">
    <property type="entry name" value="PBP1_GABAb_receptor_plant"/>
    <property type="match status" value="1"/>
</dbReference>
<dbReference type="SMART" id="SM00079">
    <property type="entry name" value="PBPe"/>
    <property type="match status" value="1"/>
</dbReference>
<evidence type="ECO:0000256" key="5">
    <source>
        <dbReference type="ARBA" id="ARBA00022729"/>
    </source>
</evidence>
<dbReference type="Pfam" id="PF00060">
    <property type="entry name" value="Lig_chan"/>
    <property type="match status" value="1"/>
</dbReference>
<keyword evidence="6 16" id="KW-1133">Transmembrane helix</keyword>
<evidence type="ECO:0000256" key="3">
    <source>
        <dbReference type="ARBA" id="ARBA00022448"/>
    </source>
</evidence>
<feature type="region of interest" description="Disordered" evidence="15">
    <location>
        <begin position="922"/>
        <end position="941"/>
    </location>
</feature>
<dbReference type="EnsemblPlants" id="Kaladp0045s0481.1.v1.1">
    <property type="protein sequence ID" value="Kaladp0045s0481.1.v1.1"/>
    <property type="gene ID" value="Kaladp0045s0481.v1.1"/>
</dbReference>
<evidence type="ECO:0000313" key="19">
    <source>
        <dbReference type="Proteomes" id="UP000594263"/>
    </source>
</evidence>
<dbReference type="SUPFAM" id="SSF53850">
    <property type="entry name" value="Periplasmic binding protein-like II"/>
    <property type="match status" value="1"/>
</dbReference>
<evidence type="ECO:0000256" key="6">
    <source>
        <dbReference type="ARBA" id="ARBA00022989"/>
    </source>
</evidence>
<feature type="region of interest" description="Disordered" evidence="15">
    <location>
        <begin position="879"/>
        <end position="898"/>
    </location>
</feature>
<keyword evidence="14" id="KW-1015">Disulfide bond</keyword>
<dbReference type="InterPro" id="IPR017103">
    <property type="entry name" value="Iontropic_Glu_rcpt_pln"/>
</dbReference>
<dbReference type="Gene3D" id="3.40.50.2300">
    <property type="match status" value="2"/>
</dbReference>
<dbReference type="GO" id="GO:1901701">
    <property type="term" value="P:cellular response to oxygen-containing compound"/>
    <property type="evidence" value="ECO:0007669"/>
    <property type="project" value="UniProtKB-ARBA"/>
</dbReference>
<dbReference type="PANTHER" id="PTHR18966">
    <property type="entry name" value="IONOTROPIC GLUTAMATE RECEPTOR"/>
    <property type="match status" value="1"/>
</dbReference>
<evidence type="ECO:0000256" key="7">
    <source>
        <dbReference type="ARBA" id="ARBA00023065"/>
    </source>
</evidence>
<dbReference type="Gramene" id="Kaladp0045s0481.2.v1.1">
    <property type="protein sequence ID" value="Kaladp0045s0481.2.v1.1"/>
    <property type="gene ID" value="Kaladp0045s0481.v1.1"/>
</dbReference>
<comment type="similarity">
    <text evidence="2 13">Belongs to the glutamate-gated ion channel (TC 1.A.10.1) family.</text>
</comment>
<protein>
    <recommendedName>
        <fullName evidence="13">Glutamate receptor</fullName>
    </recommendedName>
</protein>
<feature type="compositionally biased region" description="Polar residues" evidence="15">
    <location>
        <begin position="929"/>
        <end position="941"/>
    </location>
</feature>
<dbReference type="Gramene" id="Kaladp0045s0481.1.v1.1">
    <property type="protein sequence ID" value="Kaladp0045s0481.1.v1.1"/>
    <property type="gene ID" value="Kaladp0045s0481.v1.1"/>
</dbReference>
<feature type="transmembrane region" description="Helical" evidence="16">
    <location>
        <begin position="598"/>
        <end position="620"/>
    </location>
</feature>
<dbReference type="FunFam" id="3.40.50.2300:FF:000081">
    <property type="entry name" value="Glutamate receptor"/>
    <property type="match status" value="1"/>
</dbReference>
<evidence type="ECO:0000256" key="14">
    <source>
        <dbReference type="PIRSR" id="PIRSR037090-50"/>
    </source>
</evidence>
<proteinExistence type="inferred from homology"/>
<dbReference type="EnsemblPlants" id="Kaladp0045s0481.4.v1.1">
    <property type="protein sequence ID" value="Kaladp0045s0481.4.v1.1"/>
    <property type="gene ID" value="Kaladp0045s0481.v1.1"/>
</dbReference>
<keyword evidence="19" id="KW-1185">Reference proteome</keyword>
<dbReference type="FunFam" id="3.40.190.10:FF:000175">
    <property type="entry name" value="Glutamate receptor"/>
    <property type="match status" value="1"/>
</dbReference>
<evidence type="ECO:0000313" key="18">
    <source>
        <dbReference type="EnsemblPlants" id="Kaladp0045s0481.1.v1.1"/>
    </source>
</evidence>
<dbReference type="InterPro" id="IPR001828">
    <property type="entry name" value="ANF_lig-bd_rcpt"/>
</dbReference>
<dbReference type="Proteomes" id="UP000594263">
    <property type="component" value="Unplaced"/>
</dbReference>
<keyword evidence="5" id="KW-0732">Signal</keyword>
<dbReference type="GO" id="GO:0009611">
    <property type="term" value="P:response to wounding"/>
    <property type="evidence" value="ECO:0007669"/>
    <property type="project" value="UniProtKB-ARBA"/>
</dbReference>
<reference evidence="18" key="1">
    <citation type="submission" date="2021-01" db="UniProtKB">
        <authorList>
            <consortium name="EnsemblPlants"/>
        </authorList>
    </citation>
    <scope>IDENTIFICATION</scope>
</reference>
<dbReference type="OMA" id="SMTCLGD"/>
<feature type="transmembrane region" description="Helical" evidence="16">
    <location>
        <begin position="844"/>
        <end position="864"/>
    </location>
</feature>
<dbReference type="Pfam" id="PF01094">
    <property type="entry name" value="ANF_receptor"/>
    <property type="match status" value="1"/>
</dbReference>
<dbReference type="Gramene" id="Kaladp0045s0481.5.v1.1">
    <property type="protein sequence ID" value="Kaladp0045s0481.5.v1.1"/>
    <property type="gene ID" value="Kaladp0045s0481.v1.1"/>
</dbReference>
<dbReference type="GO" id="GO:0016020">
    <property type="term" value="C:membrane"/>
    <property type="evidence" value="ECO:0007669"/>
    <property type="project" value="UniProtKB-SubCell"/>
</dbReference>
<name>A0A7N0ZXC5_KALFE</name>
<dbReference type="PIRSF" id="PIRSF037090">
    <property type="entry name" value="Iontro_Glu-like_rcpt_pln"/>
    <property type="match status" value="1"/>
</dbReference>
<dbReference type="InterPro" id="IPR001320">
    <property type="entry name" value="Iontro_rcpt_C"/>
</dbReference>
<keyword evidence="12 13" id="KW-0407">Ion channel</keyword>
<dbReference type="EnsemblPlants" id="Kaladp0045s0481.5.v1.1">
    <property type="protein sequence ID" value="Kaladp0045s0481.5.v1.1"/>
    <property type="gene ID" value="Kaladp0045s0481.v1.1"/>
</dbReference>
<dbReference type="SUPFAM" id="SSF53822">
    <property type="entry name" value="Periplasmic binding protein-like I"/>
    <property type="match status" value="1"/>
</dbReference>
<keyword evidence="7 13" id="KW-0406">Ion transport</keyword>
<evidence type="ECO:0000256" key="16">
    <source>
        <dbReference type="SAM" id="Phobius"/>
    </source>
</evidence>
<accession>A0A7N0ZXC5</accession>
<evidence type="ECO:0000259" key="17">
    <source>
        <dbReference type="SMART" id="SM00079"/>
    </source>
</evidence>
<feature type="transmembrane region" description="Helical" evidence="16">
    <location>
        <begin position="12"/>
        <end position="32"/>
    </location>
</feature>